<evidence type="ECO:0000313" key="1">
    <source>
        <dbReference type="EMBL" id="QHT89582.1"/>
    </source>
</evidence>
<dbReference type="EMBL" id="MN740143">
    <property type="protein sequence ID" value="QHT89582.1"/>
    <property type="molecule type" value="Genomic_DNA"/>
</dbReference>
<dbReference type="AlphaFoldDB" id="A0A6C0I9V5"/>
<sequence>MSAPRRRSARLLAKEEYDLPIDLTDTAIKEIEKIKADELKFPIEDEDWVVFFCEYFEYIENNISVCLSKIPALHHVTMGALNKAGLEGGGFDSEFDNYDNTNYNIGLYYSLFTQFRDGTNKIIGCDKINLLLSYVGKAVLRMAGRHNSISANDLIAFFRKIVVILELSVFQEVFLHYMTGDSTGHKHSIDFNYHNKTTHGWYIGIWLRKQEFLGVVTSNGKNFRKKYDTGLRLFVRNYLHRLIVYMRTFGNNYPLKHEKPYNYSGDIKKATKYPLPHNGLYKYNTPLHYYYMSRDDWDCIPNFLLPEDAKWTSFAKNFKHPSKWTNPPPQWWIDRIEDKKGLLNGYAWWKSGTDEEEYYQKKLVGTKNLAKWLAINGTLEEQYEDHANLWDADNEDFEEAGMNFGGMSGGISKTPSKRTKKIFKIIRDKDIALDPKINKELKYRLNLYFDFNNASCSNTNAKCDLIDNIYTNKLNSSIILYFNAKKIIQDTPKKKAAKAVSLPKLLLSAKMRAAHAAHAATR</sequence>
<protein>
    <submittedName>
        <fullName evidence="1">Uncharacterized protein</fullName>
    </submittedName>
</protein>
<proteinExistence type="predicted"/>
<organism evidence="1">
    <name type="scientific">viral metagenome</name>
    <dbReference type="NCBI Taxonomy" id="1070528"/>
    <lineage>
        <taxon>unclassified sequences</taxon>
        <taxon>metagenomes</taxon>
        <taxon>organismal metagenomes</taxon>
    </lineage>
</organism>
<name>A0A6C0I9V5_9ZZZZ</name>
<accession>A0A6C0I9V5</accession>
<reference evidence="1" key="1">
    <citation type="journal article" date="2020" name="Nature">
        <title>Giant virus diversity and host interactions through global metagenomics.</title>
        <authorList>
            <person name="Schulz F."/>
            <person name="Roux S."/>
            <person name="Paez-Espino D."/>
            <person name="Jungbluth S."/>
            <person name="Walsh D.A."/>
            <person name="Denef V.J."/>
            <person name="McMahon K.D."/>
            <person name="Konstantinidis K.T."/>
            <person name="Eloe-Fadrosh E.A."/>
            <person name="Kyrpides N.C."/>
            <person name="Woyke T."/>
        </authorList>
    </citation>
    <scope>NUCLEOTIDE SEQUENCE</scope>
    <source>
        <strain evidence="1">GVMAG-M-3300023184-60</strain>
    </source>
</reference>